<feature type="binding site" evidence="13">
    <location>
        <begin position="184"/>
        <end position="185"/>
    </location>
    <ligand>
        <name>(S)-2,3,4,5-tetrahydrodipicolinate</name>
        <dbReference type="ChEBI" id="CHEBI:16845"/>
    </ligand>
</feature>
<dbReference type="UniPathway" id="UPA00034">
    <property type="reaction ID" value="UER00018"/>
</dbReference>
<evidence type="ECO:0000256" key="6">
    <source>
        <dbReference type="ARBA" id="ARBA00023002"/>
    </source>
</evidence>
<evidence type="ECO:0000256" key="1">
    <source>
        <dbReference type="ARBA" id="ARBA00006642"/>
    </source>
</evidence>
<dbReference type="AlphaFoldDB" id="G7TE61"/>
<dbReference type="InterPro" id="IPR036291">
    <property type="entry name" value="NAD(P)-bd_dom_sf"/>
</dbReference>
<dbReference type="Proteomes" id="UP000008851">
    <property type="component" value="Chromosome"/>
</dbReference>
<accession>G7TE61</accession>
<dbReference type="GO" id="GO:0051287">
    <property type="term" value="F:NAD binding"/>
    <property type="evidence" value="ECO:0007669"/>
    <property type="project" value="UniProtKB-UniRule"/>
</dbReference>
<dbReference type="InterPro" id="IPR022663">
    <property type="entry name" value="DapB_C"/>
</dbReference>
<keyword evidence="7 13" id="KW-0520">NAD</keyword>
<dbReference type="PANTHER" id="PTHR20836">
    <property type="entry name" value="DIHYDRODIPICOLINATE REDUCTASE"/>
    <property type="match status" value="1"/>
</dbReference>
<dbReference type="Pfam" id="PF05173">
    <property type="entry name" value="DapB_C"/>
    <property type="match status" value="1"/>
</dbReference>
<sequence length="263" mass="27535">MTTPSSQYPNPGYRVAPTSPSPPAAMTSSAVKVLIHGASGRMGKALLRLAAEDESLQVVGAVVGRSPPQRVIDGVPFFAASELGGAPAFDVAIDFSLPQGFAPILALCAQRGKPLVSGTTGLDEAQRVALRDAAQQIPWVWASNFSLGVAVLNELVERAAGTLPGWDCDIIEAHHVHKQDAPSGTALTLGQAATGSGAQPRYVSLRAGDIVGEHTVQFTGLGERVELVHRATNRDIFARGALHAAKRLIGKPAGSYRVRDLLL</sequence>
<comment type="function">
    <text evidence="13">Catalyzes the conversion of 4-hydroxy-tetrahydrodipicolinate (HTPA) to tetrahydrodipicolinate.</text>
</comment>
<feature type="binding site" evidence="13">
    <location>
        <position position="175"/>
    </location>
    <ligand>
        <name>(S)-2,3,4,5-tetrahydrodipicolinate</name>
        <dbReference type="ChEBI" id="CHEBI:16845"/>
    </ligand>
</feature>
<evidence type="ECO:0000256" key="12">
    <source>
        <dbReference type="ARBA" id="ARBA00049396"/>
    </source>
</evidence>
<dbReference type="GO" id="GO:0009089">
    <property type="term" value="P:lysine biosynthetic process via diaminopimelate"/>
    <property type="evidence" value="ECO:0007669"/>
    <property type="project" value="UniProtKB-UniRule"/>
</dbReference>
<evidence type="ECO:0000313" key="17">
    <source>
        <dbReference type="EMBL" id="AEQ96386.1"/>
    </source>
</evidence>
<organism evidence="17 18">
    <name type="scientific">Xanthomonas oryzae pv. oryzicola (strain BLS256)</name>
    <dbReference type="NCBI Taxonomy" id="383407"/>
    <lineage>
        <taxon>Bacteria</taxon>
        <taxon>Pseudomonadati</taxon>
        <taxon>Pseudomonadota</taxon>
        <taxon>Gammaproteobacteria</taxon>
        <taxon>Lysobacterales</taxon>
        <taxon>Lysobacteraceae</taxon>
        <taxon>Xanthomonas</taxon>
    </lineage>
</organism>
<dbReference type="GO" id="GO:0016726">
    <property type="term" value="F:oxidoreductase activity, acting on CH or CH2 groups, NAD or NADP as acceptor"/>
    <property type="evidence" value="ECO:0007669"/>
    <property type="project" value="UniProtKB-UniRule"/>
</dbReference>
<dbReference type="KEGG" id="xor:XOC_2249"/>
<dbReference type="SUPFAM" id="SSF55347">
    <property type="entry name" value="Glyceraldehyde-3-phosphate dehydrogenase-like, C-terminal domain"/>
    <property type="match status" value="1"/>
</dbReference>
<feature type="binding site" evidence="13">
    <location>
        <begin position="37"/>
        <end position="42"/>
    </location>
    <ligand>
        <name>NAD(+)</name>
        <dbReference type="ChEBI" id="CHEBI:57540"/>
    </ligand>
</feature>
<dbReference type="CDD" id="cd02274">
    <property type="entry name" value="DHDPR_N"/>
    <property type="match status" value="1"/>
</dbReference>
<protein>
    <recommendedName>
        <fullName evidence="10 13">4-hydroxy-tetrahydrodipicolinate reductase</fullName>
        <shortName evidence="13">HTPA reductase</shortName>
        <ecNumber evidence="10 13">1.17.1.8</ecNumber>
    </recommendedName>
</protein>
<dbReference type="EC" id="1.17.1.8" evidence="10 13"/>
<evidence type="ECO:0000256" key="11">
    <source>
        <dbReference type="ARBA" id="ARBA00049080"/>
    </source>
</evidence>
<name>G7TE61_XANOB</name>
<gene>
    <name evidence="13 17" type="primary">dapB</name>
    <name evidence="17" type="ORF">XOC_2249</name>
</gene>
<keyword evidence="5 13" id="KW-0220">Diaminopimelate biosynthesis</keyword>
<dbReference type="GO" id="GO:0050661">
    <property type="term" value="F:NADP binding"/>
    <property type="evidence" value="ECO:0007669"/>
    <property type="project" value="UniProtKB-UniRule"/>
</dbReference>
<evidence type="ECO:0000256" key="8">
    <source>
        <dbReference type="ARBA" id="ARBA00023154"/>
    </source>
</evidence>
<comment type="pathway">
    <text evidence="9 13">Amino-acid biosynthesis; L-lysine biosynthesis via DAP pathway; (S)-tetrahydrodipicolinate from L-aspartate: step 4/4.</text>
</comment>
<evidence type="ECO:0000313" key="18">
    <source>
        <dbReference type="Proteomes" id="UP000008851"/>
    </source>
</evidence>
<keyword evidence="8 13" id="KW-0457">Lysine biosynthesis</keyword>
<dbReference type="Gene3D" id="3.40.50.720">
    <property type="entry name" value="NAD(P)-binding Rossmann-like Domain"/>
    <property type="match status" value="1"/>
</dbReference>
<dbReference type="PIRSF" id="PIRSF000161">
    <property type="entry name" value="DHPR"/>
    <property type="match status" value="1"/>
</dbReference>
<feature type="binding site" evidence="13">
    <location>
        <position position="65"/>
    </location>
    <ligand>
        <name>NADP(+)</name>
        <dbReference type="ChEBI" id="CHEBI:58349"/>
    </ligand>
</feature>
<dbReference type="eggNOG" id="COG0289">
    <property type="taxonomic scope" value="Bacteria"/>
</dbReference>
<comment type="catalytic activity">
    <reaction evidence="11 13">
        <text>(S)-2,3,4,5-tetrahydrodipicolinate + NADP(+) + H2O = (2S,4S)-4-hydroxy-2,3,4,5-tetrahydrodipicolinate + NADPH + H(+)</text>
        <dbReference type="Rhea" id="RHEA:35331"/>
        <dbReference type="ChEBI" id="CHEBI:15377"/>
        <dbReference type="ChEBI" id="CHEBI:15378"/>
        <dbReference type="ChEBI" id="CHEBI:16845"/>
        <dbReference type="ChEBI" id="CHEBI:57783"/>
        <dbReference type="ChEBI" id="CHEBI:58349"/>
        <dbReference type="ChEBI" id="CHEBI:67139"/>
        <dbReference type="EC" id="1.17.1.8"/>
    </reaction>
</comment>
<feature type="region of interest" description="Disordered" evidence="14">
    <location>
        <begin position="1"/>
        <end position="24"/>
    </location>
</feature>
<dbReference type="GO" id="GO:0005829">
    <property type="term" value="C:cytosol"/>
    <property type="evidence" value="ECO:0007669"/>
    <property type="project" value="TreeGrafter"/>
</dbReference>
<reference evidence="17 18" key="1">
    <citation type="journal article" date="2011" name="J. Bacteriol.">
        <title>Two new complete genome sequences offer insight into host and tissue specificity of plant pathogenic Xanthomonas spp.</title>
        <authorList>
            <person name="Bogdanove A.J."/>
            <person name="Koebnik R."/>
            <person name="Lu H."/>
            <person name="Furutani A."/>
            <person name="Angiuoli S.V."/>
            <person name="Patil P.B."/>
            <person name="Van Sluys M.A."/>
            <person name="Ryan R.P."/>
            <person name="Meyer D.F."/>
            <person name="Han S.W."/>
            <person name="Aparna G."/>
            <person name="Rajaram M."/>
            <person name="Delcher A.L."/>
            <person name="Phillippy A.M."/>
            <person name="Puiu D."/>
            <person name="Schatz M.C."/>
            <person name="Shumway M."/>
            <person name="Sommer D.D."/>
            <person name="Trapnell C."/>
            <person name="Benahmed F."/>
            <person name="Dimitrov G."/>
            <person name="Madupu R."/>
            <person name="Radune D."/>
            <person name="Sullivan S."/>
            <person name="Jha G."/>
            <person name="Ishihara H."/>
            <person name="Lee S.W."/>
            <person name="Pandey A."/>
            <person name="Sharma V."/>
            <person name="Sriariyanun M."/>
            <person name="Szurek B."/>
            <person name="Vera-Cruz C.M."/>
            <person name="Dorman K.S."/>
            <person name="Ronald P.C."/>
            <person name="Verdier V."/>
            <person name="Dow J.M."/>
            <person name="Sonti R.V."/>
            <person name="Tsuge S."/>
            <person name="Brendel V.P."/>
            <person name="Rabinowicz P.D."/>
            <person name="Leach J.E."/>
            <person name="White F.F."/>
            <person name="Salzberg S.L."/>
        </authorList>
    </citation>
    <scope>NUCLEOTIDE SEQUENCE [LARGE SCALE GENOMIC DNA]</scope>
    <source>
        <strain evidence="17 18">BLS256</strain>
    </source>
</reference>
<comment type="caution">
    <text evidence="13">Was originally thought to be a dihydrodipicolinate reductase (DHDPR), catalyzing the conversion of dihydrodipicolinate to tetrahydrodipicolinate. However, it was shown in E.coli that the substrate of the enzymatic reaction is not dihydrodipicolinate (DHDP) but in fact (2S,4S)-4-hydroxy-2,3,4,5-tetrahydrodipicolinic acid (HTPA), the product released by the DapA-catalyzed reaction.</text>
</comment>
<proteinExistence type="inferred from homology"/>
<comment type="subcellular location">
    <subcellularLocation>
        <location evidence="13">Cytoplasm</location>
    </subcellularLocation>
</comment>
<dbReference type="Pfam" id="PF01113">
    <property type="entry name" value="DapB_N"/>
    <property type="match status" value="1"/>
</dbReference>
<evidence type="ECO:0000256" key="4">
    <source>
        <dbReference type="ARBA" id="ARBA00022857"/>
    </source>
</evidence>
<evidence type="ECO:0000256" key="5">
    <source>
        <dbReference type="ARBA" id="ARBA00022915"/>
    </source>
</evidence>
<evidence type="ECO:0000256" key="10">
    <source>
        <dbReference type="ARBA" id="ARBA00038983"/>
    </source>
</evidence>
<feature type="active site" description="Proton donor/acceptor" evidence="13">
    <location>
        <position position="174"/>
    </location>
</feature>
<keyword evidence="6 13" id="KW-0560">Oxidoreductase</keyword>
<dbReference type="SUPFAM" id="SSF51735">
    <property type="entry name" value="NAD(P)-binding Rossmann-fold domains"/>
    <property type="match status" value="1"/>
</dbReference>
<dbReference type="InterPro" id="IPR023940">
    <property type="entry name" value="DHDPR_bac"/>
</dbReference>
<evidence type="ECO:0000256" key="9">
    <source>
        <dbReference type="ARBA" id="ARBA00037922"/>
    </source>
</evidence>
<dbReference type="GO" id="GO:0019877">
    <property type="term" value="P:diaminopimelate biosynthetic process"/>
    <property type="evidence" value="ECO:0007669"/>
    <property type="project" value="UniProtKB-UniRule"/>
</dbReference>
<keyword evidence="2 13" id="KW-0963">Cytoplasm</keyword>
<dbReference type="PROSITE" id="PS01298">
    <property type="entry name" value="DAPB"/>
    <property type="match status" value="1"/>
</dbReference>
<dbReference type="HOGENOM" id="CLU_047479_2_1_6"/>
<comment type="similarity">
    <text evidence="1 13">Belongs to the DapB family.</text>
</comment>
<evidence type="ECO:0000256" key="14">
    <source>
        <dbReference type="SAM" id="MobiDB-lite"/>
    </source>
</evidence>
<feature type="active site" description="Proton donor" evidence="13">
    <location>
        <position position="178"/>
    </location>
</feature>
<feature type="binding site" evidence="13">
    <location>
        <begin position="118"/>
        <end position="120"/>
    </location>
    <ligand>
        <name>NAD(+)</name>
        <dbReference type="ChEBI" id="CHEBI:57540"/>
    </ligand>
</feature>
<comment type="caution">
    <text evidence="13">Lacks conserved residue(s) required for the propagation of feature annotation.</text>
</comment>
<dbReference type="InterPro" id="IPR000846">
    <property type="entry name" value="DapB_N"/>
</dbReference>
<feature type="domain" description="Dihydrodipicolinate reductase N-terminal" evidence="15">
    <location>
        <begin position="31"/>
        <end position="145"/>
    </location>
</feature>
<feature type="domain" description="Dihydrodipicolinate reductase C-terminal" evidence="16">
    <location>
        <begin position="148"/>
        <end position="262"/>
    </location>
</feature>
<evidence type="ECO:0000256" key="3">
    <source>
        <dbReference type="ARBA" id="ARBA00022605"/>
    </source>
</evidence>
<dbReference type="EMBL" id="CP003057">
    <property type="protein sequence ID" value="AEQ96386.1"/>
    <property type="molecule type" value="Genomic_DNA"/>
</dbReference>
<comment type="subunit">
    <text evidence="13">Homotetramer.</text>
</comment>
<dbReference type="Gene3D" id="3.30.360.10">
    <property type="entry name" value="Dihydrodipicolinate Reductase, domain 2"/>
    <property type="match status" value="1"/>
</dbReference>
<evidence type="ECO:0000256" key="2">
    <source>
        <dbReference type="ARBA" id="ARBA00022490"/>
    </source>
</evidence>
<dbReference type="GO" id="GO:0008839">
    <property type="term" value="F:4-hydroxy-tetrahydrodipicolinate reductase"/>
    <property type="evidence" value="ECO:0007669"/>
    <property type="project" value="UniProtKB-UniRule"/>
</dbReference>
<dbReference type="NCBIfam" id="TIGR00036">
    <property type="entry name" value="dapB"/>
    <property type="match status" value="1"/>
</dbReference>
<evidence type="ECO:0000259" key="16">
    <source>
        <dbReference type="Pfam" id="PF05173"/>
    </source>
</evidence>
<evidence type="ECO:0000259" key="15">
    <source>
        <dbReference type="Pfam" id="PF01113"/>
    </source>
</evidence>
<dbReference type="InterPro" id="IPR022664">
    <property type="entry name" value="DapB_N_CS"/>
</dbReference>
<feature type="binding site" evidence="13">
    <location>
        <begin position="142"/>
        <end position="145"/>
    </location>
    <ligand>
        <name>NAD(+)</name>
        <dbReference type="ChEBI" id="CHEBI:57540"/>
    </ligand>
</feature>
<evidence type="ECO:0000256" key="7">
    <source>
        <dbReference type="ARBA" id="ARBA00023027"/>
    </source>
</evidence>
<keyword evidence="3 13" id="KW-0028">Amino-acid biosynthesis</keyword>
<comment type="catalytic activity">
    <reaction evidence="12 13">
        <text>(S)-2,3,4,5-tetrahydrodipicolinate + NAD(+) + H2O = (2S,4S)-4-hydroxy-2,3,4,5-tetrahydrodipicolinate + NADH + H(+)</text>
        <dbReference type="Rhea" id="RHEA:35323"/>
        <dbReference type="ChEBI" id="CHEBI:15377"/>
        <dbReference type="ChEBI" id="CHEBI:15378"/>
        <dbReference type="ChEBI" id="CHEBI:16845"/>
        <dbReference type="ChEBI" id="CHEBI:57540"/>
        <dbReference type="ChEBI" id="CHEBI:57945"/>
        <dbReference type="ChEBI" id="CHEBI:67139"/>
        <dbReference type="EC" id="1.17.1.8"/>
    </reaction>
</comment>
<dbReference type="HAMAP" id="MF_00102">
    <property type="entry name" value="DapB"/>
    <property type="match status" value="1"/>
</dbReference>
<evidence type="ECO:0000256" key="13">
    <source>
        <dbReference type="HAMAP-Rule" id="MF_00102"/>
    </source>
</evidence>
<keyword evidence="4 13" id="KW-0521">NADP</keyword>
<dbReference type="PANTHER" id="PTHR20836:SF0">
    <property type="entry name" value="4-HYDROXY-TETRAHYDRODIPICOLINATE REDUCTASE 1, CHLOROPLASTIC-RELATED"/>
    <property type="match status" value="1"/>
</dbReference>